<dbReference type="SUPFAM" id="SSF49562">
    <property type="entry name" value="C2 domain (Calcium/lipid-binding domain, CaLB)"/>
    <property type="match status" value="1"/>
</dbReference>
<comment type="caution">
    <text evidence="4">The sequence shown here is derived from an EMBL/GenBank/DDBJ whole genome shotgun (WGS) entry which is preliminary data.</text>
</comment>
<dbReference type="RefSeq" id="XP_028543462.1">
    <property type="nucleotide sequence ID" value="XM_028687661.1"/>
</dbReference>
<keyword evidence="2" id="KW-0812">Transmembrane</keyword>
<dbReference type="OrthoDB" id="5973539at2759"/>
<reference evidence="5" key="1">
    <citation type="submission" date="2017-04" db="EMBL/GenBank/DDBJ databases">
        <title>Plasmodium gonderi genome.</title>
        <authorList>
            <person name="Arisue N."/>
            <person name="Honma H."/>
            <person name="Kawai S."/>
            <person name="Tougan T."/>
            <person name="Tanabe K."/>
            <person name="Horii T."/>
        </authorList>
    </citation>
    <scope>NUCLEOTIDE SEQUENCE [LARGE SCALE GENOMIC DNA]</scope>
    <source>
        <strain evidence="5">ATCC 30045</strain>
    </source>
</reference>
<feature type="compositionally biased region" description="Basic and acidic residues" evidence="1">
    <location>
        <begin position="481"/>
        <end position="512"/>
    </location>
</feature>
<proteinExistence type="predicted"/>
<evidence type="ECO:0000313" key="4">
    <source>
        <dbReference type="EMBL" id="GAW80873.1"/>
    </source>
</evidence>
<keyword evidence="2" id="KW-1133">Transmembrane helix</keyword>
<dbReference type="GeneID" id="39747591"/>
<dbReference type="Gene3D" id="2.60.40.150">
    <property type="entry name" value="C2 domain"/>
    <property type="match status" value="1"/>
</dbReference>
<dbReference type="AlphaFoldDB" id="A0A1Y1JKB2"/>
<dbReference type="Proteomes" id="UP000195521">
    <property type="component" value="Unassembled WGS sequence"/>
</dbReference>
<evidence type="ECO:0000256" key="2">
    <source>
        <dbReference type="SAM" id="Phobius"/>
    </source>
</evidence>
<sequence length="719" mass="83978">MVLYGGSYGNNKIAHFSKSSILEKGTHLVNVKDDKSLKEYRWWNGLIKPKETFNEKKTKGFLVVKLFLYAYLNRISTYRSNKDHDLMYPYLKILLNDEEIYRTKVLHSSLNIWEEKIDIEVHYVKSKIEIQLYELDETEGIVEDEYIGSAFIDVSHLQLSKKYDIIIKYINKVGHLVDPYFYKKKTQDEQNKGNNKVVEYGDGGNNNICTNSINDSSAPRLEKSSKDYSIRIFAKLVSKKNYNNFVFKLNCISSLNYSYVHNKNEILDKELNVNKLYEELKAIKGNIETIWLPFFSIIYNFASWKTPLYSIFFVIFFFFSFFFSKFFFSFFLVALSLIFFILVSIIRESDKLKRNGEIRILGNTVRSPNLHSHTLEEEKKNKSFTYWMQAKTFGGYCQPKEYLNESTLKDDDYSGSISERNGSYTSCSLDDVSTENSSRTSYDCRSDARTGSSLSAYRDCSSVREVQKKGRLQEKGGINESGDKKGKSKMHIENSEQSQEGKNRSENKENKKNTKQNVIKNDNKKVNNSLKKTQNKNEPMDSNTTNMSGRLSKGGKTMRQSNNNFMSEINTDDNSSSINVTEEEYNSDQDAENNLSIIKTFVSNVIDDDIINNVKYFHYILFCFSKWSQILFYVLRKFGYFLVVITLLLCFLNIYFYPLVAKFLRFSIFVSGFILLTYNFKPTNIFYRFFICIHEYYYCDINNTKIDIFSVSHALREKL</sequence>
<gene>
    <name evidence="4" type="ORF">PGO_090710</name>
</gene>
<accession>A0A1Y1JKB2</accession>
<feature type="region of interest" description="Disordered" evidence="1">
    <location>
        <begin position="428"/>
        <end position="557"/>
    </location>
</feature>
<keyword evidence="2" id="KW-0472">Membrane</keyword>
<dbReference type="OMA" id="IEIHYIK"/>
<feature type="transmembrane region" description="Helical" evidence="2">
    <location>
        <begin position="329"/>
        <end position="346"/>
    </location>
</feature>
<dbReference type="PANTHER" id="PTHR39308:SF2">
    <property type="entry name" value="HEAVY PROTEIN, PUTATIVE-RELATED"/>
    <property type="match status" value="1"/>
</dbReference>
<evidence type="ECO:0000256" key="1">
    <source>
        <dbReference type="SAM" id="MobiDB-lite"/>
    </source>
</evidence>
<feature type="transmembrane region" description="Helical" evidence="2">
    <location>
        <begin position="638"/>
        <end position="657"/>
    </location>
</feature>
<dbReference type="InterPro" id="IPR000008">
    <property type="entry name" value="C2_dom"/>
</dbReference>
<feature type="compositionally biased region" description="Basic and acidic residues" evidence="1">
    <location>
        <begin position="461"/>
        <end position="474"/>
    </location>
</feature>
<dbReference type="EMBL" id="BDQF01000010">
    <property type="protein sequence ID" value="GAW80873.1"/>
    <property type="molecule type" value="Genomic_DNA"/>
</dbReference>
<evidence type="ECO:0000259" key="3">
    <source>
        <dbReference type="PROSITE" id="PS50004"/>
    </source>
</evidence>
<feature type="compositionally biased region" description="Polar residues" evidence="1">
    <location>
        <begin position="529"/>
        <end position="549"/>
    </location>
</feature>
<feature type="transmembrane region" description="Helical" evidence="2">
    <location>
        <begin position="306"/>
        <end position="323"/>
    </location>
</feature>
<evidence type="ECO:0000313" key="5">
    <source>
        <dbReference type="Proteomes" id="UP000195521"/>
    </source>
</evidence>
<name>A0A1Y1JKB2_PLAGO</name>
<dbReference type="InterPro" id="IPR035892">
    <property type="entry name" value="C2_domain_sf"/>
</dbReference>
<dbReference type="PANTHER" id="PTHR39308">
    <property type="entry name" value="HEAVY PROTEIN, PUTATIVE-RELATED"/>
    <property type="match status" value="1"/>
</dbReference>
<organism evidence="4 5">
    <name type="scientific">Plasmodium gonderi</name>
    <dbReference type="NCBI Taxonomy" id="77519"/>
    <lineage>
        <taxon>Eukaryota</taxon>
        <taxon>Sar</taxon>
        <taxon>Alveolata</taxon>
        <taxon>Apicomplexa</taxon>
        <taxon>Aconoidasida</taxon>
        <taxon>Haemosporida</taxon>
        <taxon>Plasmodiidae</taxon>
        <taxon>Plasmodium</taxon>
        <taxon>Plasmodium (Plasmodium)</taxon>
    </lineage>
</organism>
<protein>
    <recommendedName>
        <fullName evidence="3">C2 domain-containing protein</fullName>
    </recommendedName>
</protein>
<dbReference type="PROSITE" id="PS50004">
    <property type="entry name" value="C2"/>
    <property type="match status" value="1"/>
</dbReference>
<keyword evidence="5" id="KW-1185">Reference proteome</keyword>
<feature type="domain" description="C2" evidence="3">
    <location>
        <begin position="43"/>
        <end position="167"/>
    </location>
</feature>